<evidence type="ECO:0000256" key="8">
    <source>
        <dbReference type="PROSITE-ProRule" id="PRU00027"/>
    </source>
</evidence>
<keyword evidence="3 8" id="KW-0863">Zinc-finger</keyword>
<keyword evidence="11" id="KW-1185">Reference proteome</keyword>
<dbReference type="SMART" id="SM00614">
    <property type="entry name" value="ZnF_BED"/>
    <property type="match status" value="1"/>
</dbReference>
<evidence type="ECO:0000256" key="5">
    <source>
        <dbReference type="ARBA" id="ARBA00023015"/>
    </source>
</evidence>
<reference evidence="10" key="1">
    <citation type="submission" date="2021-04" db="EMBL/GenBank/DDBJ databases">
        <authorList>
            <person name="Tunstrom K."/>
        </authorList>
    </citation>
    <scope>NUCLEOTIDE SEQUENCE</scope>
</reference>
<dbReference type="InterPro" id="IPR052035">
    <property type="entry name" value="ZnF_BED_domain_contain"/>
</dbReference>
<dbReference type="OrthoDB" id="1607513at2759"/>
<dbReference type="AlphaFoldDB" id="A0A8S3WJV7"/>
<evidence type="ECO:0000256" key="2">
    <source>
        <dbReference type="ARBA" id="ARBA00022723"/>
    </source>
</evidence>
<keyword evidence="6" id="KW-0804">Transcription</keyword>
<dbReference type="Proteomes" id="UP000691718">
    <property type="component" value="Unassembled WGS sequence"/>
</dbReference>
<name>A0A8S3WJV7_PARAO</name>
<keyword evidence="5" id="KW-0805">Transcription regulation</keyword>
<proteinExistence type="predicted"/>
<keyword evidence="2" id="KW-0479">Metal-binding</keyword>
<evidence type="ECO:0000259" key="9">
    <source>
        <dbReference type="PROSITE" id="PS50808"/>
    </source>
</evidence>
<evidence type="ECO:0000256" key="1">
    <source>
        <dbReference type="ARBA" id="ARBA00004123"/>
    </source>
</evidence>
<comment type="caution">
    <text evidence="10">The sequence shown here is derived from an EMBL/GenBank/DDBJ whole genome shotgun (WGS) entry which is preliminary data.</text>
</comment>
<dbReference type="GO" id="GO:0005634">
    <property type="term" value="C:nucleus"/>
    <property type="evidence" value="ECO:0007669"/>
    <property type="project" value="UniProtKB-SubCell"/>
</dbReference>
<organism evidence="10 11">
    <name type="scientific">Parnassius apollo</name>
    <name type="common">Apollo butterfly</name>
    <name type="synonym">Papilio apollo</name>
    <dbReference type="NCBI Taxonomy" id="110799"/>
    <lineage>
        <taxon>Eukaryota</taxon>
        <taxon>Metazoa</taxon>
        <taxon>Ecdysozoa</taxon>
        <taxon>Arthropoda</taxon>
        <taxon>Hexapoda</taxon>
        <taxon>Insecta</taxon>
        <taxon>Pterygota</taxon>
        <taxon>Neoptera</taxon>
        <taxon>Endopterygota</taxon>
        <taxon>Lepidoptera</taxon>
        <taxon>Glossata</taxon>
        <taxon>Ditrysia</taxon>
        <taxon>Papilionoidea</taxon>
        <taxon>Papilionidae</taxon>
        <taxon>Parnassiinae</taxon>
        <taxon>Parnassini</taxon>
        <taxon>Parnassius</taxon>
        <taxon>Parnassius</taxon>
    </lineage>
</organism>
<dbReference type="PANTHER" id="PTHR46481:SF10">
    <property type="entry name" value="ZINC FINGER BED DOMAIN-CONTAINING PROTEIN 39"/>
    <property type="match status" value="1"/>
</dbReference>
<dbReference type="GO" id="GO:0008270">
    <property type="term" value="F:zinc ion binding"/>
    <property type="evidence" value="ECO:0007669"/>
    <property type="project" value="UniProtKB-KW"/>
</dbReference>
<dbReference type="EMBL" id="CAJQZP010000455">
    <property type="protein sequence ID" value="CAG4962522.1"/>
    <property type="molecule type" value="Genomic_DNA"/>
</dbReference>
<evidence type="ECO:0000313" key="11">
    <source>
        <dbReference type="Proteomes" id="UP000691718"/>
    </source>
</evidence>
<protein>
    <submittedName>
        <fullName evidence="10">(apollo) hypothetical protein</fullName>
    </submittedName>
</protein>
<evidence type="ECO:0000256" key="3">
    <source>
        <dbReference type="ARBA" id="ARBA00022771"/>
    </source>
</evidence>
<keyword evidence="4" id="KW-0862">Zinc</keyword>
<keyword evidence="7" id="KW-0539">Nucleus</keyword>
<accession>A0A8S3WJV7</accession>
<evidence type="ECO:0000256" key="4">
    <source>
        <dbReference type="ARBA" id="ARBA00022833"/>
    </source>
</evidence>
<dbReference type="PROSITE" id="PS50808">
    <property type="entry name" value="ZF_BED"/>
    <property type="match status" value="1"/>
</dbReference>
<dbReference type="PANTHER" id="PTHR46481">
    <property type="entry name" value="ZINC FINGER BED DOMAIN-CONTAINING PROTEIN 4"/>
    <property type="match status" value="1"/>
</dbReference>
<dbReference type="GO" id="GO:0003677">
    <property type="term" value="F:DNA binding"/>
    <property type="evidence" value="ECO:0007669"/>
    <property type="project" value="InterPro"/>
</dbReference>
<dbReference type="InterPro" id="IPR003656">
    <property type="entry name" value="Znf_BED"/>
</dbReference>
<evidence type="ECO:0000313" key="10">
    <source>
        <dbReference type="EMBL" id="CAG4962522.1"/>
    </source>
</evidence>
<evidence type="ECO:0000256" key="7">
    <source>
        <dbReference type="ARBA" id="ARBA00023242"/>
    </source>
</evidence>
<evidence type="ECO:0000256" key="6">
    <source>
        <dbReference type="ARBA" id="ARBA00023163"/>
    </source>
</evidence>
<feature type="domain" description="BED-type" evidence="9">
    <location>
        <begin position="3"/>
        <end position="46"/>
    </location>
</feature>
<sequence>MAPKKSLAWDLFLDKGENKAECKMCKVIISYKSGVSNLTKHVQRKHISVNLMRREQEVPAHALQSTQFTISNTPLPTDAPPNTIRFNTATMPTISAFLRRDCQKIKMQIDDHLMNLFIWDLQPFSIVEDKGFRELIKFDFPNYIIPSRKYFANYLLPGWYEEVKTNTKAALSLDAKSICLTTDMWTSRNNDSYLAVTGHYIDDKNYSLQSVLLECKVLESRHTGLNLAEELRNVAQEWNILNKVPLQYQITVPTSKVL</sequence>
<comment type="subcellular location">
    <subcellularLocation>
        <location evidence="1">Nucleus</location>
    </subcellularLocation>
</comment>
<dbReference type="Pfam" id="PF02892">
    <property type="entry name" value="zf-BED"/>
    <property type="match status" value="1"/>
</dbReference>
<gene>
    <name evidence="10" type="ORF">PAPOLLO_LOCUS6795</name>
</gene>